<dbReference type="AlphaFoldDB" id="A0A1H9KNM8"/>
<accession>A0A1H9KNM8</accession>
<reference evidence="4" key="1">
    <citation type="submission" date="2016-10" db="EMBL/GenBank/DDBJ databases">
        <authorList>
            <person name="Varghese N."/>
            <person name="Submissions S."/>
        </authorList>
    </citation>
    <scope>NUCLEOTIDE SEQUENCE [LARGE SCALE GENOMIC DNA]</scope>
    <source>
        <strain evidence="4">DSM 44260</strain>
    </source>
</reference>
<feature type="transmembrane region" description="Helical" evidence="2">
    <location>
        <begin position="100"/>
        <end position="121"/>
    </location>
</feature>
<proteinExistence type="predicted"/>
<dbReference type="Proteomes" id="UP000199051">
    <property type="component" value="Unassembled WGS sequence"/>
</dbReference>
<keyword evidence="2" id="KW-1133">Transmembrane helix</keyword>
<keyword evidence="2" id="KW-0812">Transmembrane</keyword>
<dbReference type="EMBL" id="FOGI01000001">
    <property type="protein sequence ID" value="SER00527.1"/>
    <property type="molecule type" value="Genomic_DNA"/>
</dbReference>
<evidence type="ECO:0000313" key="4">
    <source>
        <dbReference type="Proteomes" id="UP000199051"/>
    </source>
</evidence>
<evidence type="ECO:0000256" key="1">
    <source>
        <dbReference type="SAM" id="MobiDB-lite"/>
    </source>
</evidence>
<gene>
    <name evidence="3" type="ORF">SAMN04487818_101249</name>
</gene>
<evidence type="ECO:0000313" key="3">
    <source>
        <dbReference type="EMBL" id="SER00527.1"/>
    </source>
</evidence>
<sequence length="227" mass="24141">MAELTVPVDPRDTPPPPPPSALRRRLRTPAAVVACLVAAFAGWTLYEQLTGGAEAFVARIVVCAVVLLAAVFLALPYALLATSLSVGLALVLAGLPDTDWLRLGIGAYLLSCTLAGTLLFVSQARQRATYDPLVEELIAHGTRHTGEITHVQATGADHESPKATVTVTHPGGPTTLTRSFNPIHIPRPGDPVLVLATPTHTTLLFPGDQHPRTELRSQLIAAAKRRR</sequence>
<organism evidence="3 4">
    <name type="scientific">Actinokineospora terrae</name>
    <dbReference type="NCBI Taxonomy" id="155974"/>
    <lineage>
        <taxon>Bacteria</taxon>
        <taxon>Bacillati</taxon>
        <taxon>Actinomycetota</taxon>
        <taxon>Actinomycetes</taxon>
        <taxon>Pseudonocardiales</taxon>
        <taxon>Pseudonocardiaceae</taxon>
        <taxon>Actinokineospora</taxon>
    </lineage>
</organism>
<name>A0A1H9KNM8_9PSEU</name>
<dbReference type="STRING" id="155974.SAMN04487818_101249"/>
<feature type="transmembrane region" description="Helical" evidence="2">
    <location>
        <begin position="58"/>
        <end position="80"/>
    </location>
</feature>
<keyword evidence="4" id="KW-1185">Reference proteome</keyword>
<protein>
    <submittedName>
        <fullName evidence="3">Uncharacterized protein</fullName>
    </submittedName>
</protein>
<feature type="region of interest" description="Disordered" evidence="1">
    <location>
        <begin position="1"/>
        <end position="22"/>
    </location>
</feature>
<evidence type="ECO:0000256" key="2">
    <source>
        <dbReference type="SAM" id="Phobius"/>
    </source>
</evidence>
<dbReference type="RefSeq" id="WP_092774514.1">
    <property type="nucleotide sequence ID" value="NZ_FOGI01000001.1"/>
</dbReference>
<keyword evidence="2" id="KW-0472">Membrane</keyword>
<feature type="transmembrane region" description="Helical" evidence="2">
    <location>
        <begin position="26"/>
        <end position="46"/>
    </location>
</feature>